<evidence type="ECO:0000313" key="1">
    <source>
        <dbReference type="EMBL" id="MVX59030.1"/>
    </source>
</evidence>
<dbReference type="Proteomes" id="UP000461595">
    <property type="component" value="Unassembled WGS sequence"/>
</dbReference>
<comment type="caution">
    <text evidence="1">The sequence shown here is derived from an EMBL/GenBank/DDBJ whole genome shotgun (WGS) entry which is preliminary data.</text>
</comment>
<dbReference type="RefSeq" id="WP_160332845.1">
    <property type="nucleotide sequence ID" value="NZ_WSRS01000038.1"/>
</dbReference>
<name>A0A7X3G8M6_9STRE</name>
<dbReference type="AlphaFoldDB" id="A0A7X3G8M6"/>
<protein>
    <submittedName>
        <fullName evidence="1">Modification methylase Sau96I</fullName>
    </submittedName>
</protein>
<dbReference type="OrthoDB" id="2229285at2"/>
<evidence type="ECO:0000313" key="2">
    <source>
        <dbReference type="Proteomes" id="UP000461595"/>
    </source>
</evidence>
<organism evidence="1 2">
    <name type="scientific">Streptococcus danieliae</name>
    <dbReference type="NCBI Taxonomy" id="747656"/>
    <lineage>
        <taxon>Bacteria</taxon>
        <taxon>Bacillati</taxon>
        <taxon>Bacillota</taxon>
        <taxon>Bacilli</taxon>
        <taxon>Lactobacillales</taxon>
        <taxon>Streptococcaceae</taxon>
        <taxon>Streptococcus</taxon>
    </lineage>
</organism>
<proteinExistence type="predicted"/>
<accession>A0A7X3G8M6</accession>
<dbReference type="GO" id="GO:0032259">
    <property type="term" value="P:methylation"/>
    <property type="evidence" value="ECO:0007669"/>
    <property type="project" value="UniProtKB-KW"/>
</dbReference>
<reference evidence="1 2" key="1">
    <citation type="submission" date="2019-12" db="EMBL/GenBank/DDBJ databases">
        <title>Microbes associate with the intestines of laboratory mice.</title>
        <authorList>
            <person name="Navarre W."/>
            <person name="Wong E."/>
        </authorList>
    </citation>
    <scope>NUCLEOTIDE SEQUENCE [LARGE SCALE GENOMIC DNA]</scope>
    <source>
        <strain evidence="1 2">NM51_B2-22</strain>
    </source>
</reference>
<dbReference type="GO" id="GO:0008168">
    <property type="term" value="F:methyltransferase activity"/>
    <property type="evidence" value="ECO:0007669"/>
    <property type="project" value="UniProtKB-KW"/>
</dbReference>
<keyword evidence="1" id="KW-0489">Methyltransferase</keyword>
<sequence>MMSNCFYQKLLESEPLGFIDPFKDLGDFDSVQMKFKEPVSHLINKYSGQPYSLSWQKKIEEMRSLYILYQKSLQNEDVKLELHSRVRSQKKKDHVNEIVTTYLSLGFRFREIESKVSLTNTRLRRNWSRSQFVKTAEPQFYFKKDLKAGFAEPSSVLPKSLKINLD</sequence>
<keyword evidence="1" id="KW-0808">Transferase</keyword>
<dbReference type="EMBL" id="WSRS01000038">
    <property type="protein sequence ID" value="MVX59030.1"/>
    <property type="molecule type" value="Genomic_DNA"/>
</dbReference>
<gene>
    <name evidence="1" type="ORF">E5983_05140</name>
</gene>